<dbReference type="Gene3D" id="1.10.10.10">
    <property type="entry name" value="Winged helix-like DNA-binding domain superfamily/Winged helix DNA-binding domain"/>
    <property type="match status" value="1"/>
</dbReference>
<protein>
    <submittedName>
        <fullName evidence="6">Transcriptional regulator, LysR family</fullName>
    </submittedName>
</protein>
<dbReference type="InterPro" id="IPR036390">
    <property type="entry name" value="WH_DNA-bd_sf"/>
</dbReference>
<dbReference type="InterPro" id="IPR036388">
    <property type="entry name" value="WH-like_DNA-bd_sf"/>
</dbReference>
<keyword evidence="4" id="KW-0804">Transcription</keyword>
<dbReference type="GO" id="GO:0003700">
    <property type="term" value="F:DNA-binding transcription factor activity"/>
    <property type="evidence" value="ECO:0007669"/>
    <property type="project" value="InterPro"/>
</dbReference>
<accession>A0A2I7KBQ7</accession>
<dbReference type="GO" id="GO:0000976">
    <property type="term" value="F:transcription cis-regulatory region binding"/>
    <property type="evidence" value="ECO:0007669"/>
    <property type="project" value="TreeGrafter"/>
</dbReference>
<keyword evidence="3" id="KW-0238">DNA-binding</keyword>
<evidence type="ECO:0000256" key="2">
    <source>
        <dbReference type="ARBA" id="ARBA00023015"/>
    </source>
</evidence>
<feature type="domain" description="HTH lysR-type" evidence="5">
    <location>
        <begin position="1"/>
        <end position="58"/>
    </location>
</feature>
<reference evidence="6 7" key="1">
    <citation type="journal article" date="2017" name="Front. Microbiol.">
        <title>Phaeobacter piscinae sp. nov., a species of the Roseobacter group and potential aquaculture probiont.</title>
        <authorList>
            <person name="Sonnenschein E.C."/>
            <person name="Phippen C.B.W."/>
            <person name="Nielsen K.F."/>
            <person name="Mateiu R.V."/>
            <person name="Melchiorsen J."/>
            <person name="Gram L."/>
            <person name="Overmann J."/>
            <person name="Freese H.M."/>
        </authorList>
    </citation>
    <scope>NUCLEOTIDE SEQUENCE [LARGE SCALE GENOMIC DNA]</scope>
    <source>
        <strain evidence="6 7">P88</strain>
    </source>
</reference>
<dbReference type="InterPro" id="IPR005119">
    <property type="entry name" value="LysR_subst-bd"/>
</dbReference>
<evidence type="ECO:0000256" key="3">
    <source>
        <dbReference type="ARBA" id="ARBA00023125"/>
    </source>
</evidence>
<evidence type="ECO:0000313" key="6">
    <source>
        <dbReference type="EMBL" id="AUR00038.1"/>
    </source>
</evidence>
<dbReference type="Proteomes" id="UP000236447">
    <property type="component" value="Chromosome"/>
</dbReference>
<dbReference type="RefSeq" id="WP_102883912.1">
    <property type="nucleotide sequence ID" value="NZ_CP010725.1"/>
</dbReference>
<keyword evidence="2" id="KW-0805">Transcription regulation</keyword>
<sequence>MDIRFLSSLVTTIEEGSLAAAARREGITASAISQRIAALEADVGVVLLCRAGRVMQPTAECRRLLPKMREILRAEAELRGQLRGATLSGTLRLGAVSTAMGDYAGTILRQLRQTAPEVALQLVPGTSEGLYALMQQGQVDAALLIEPPFALPKAYVFKEVARQPIGLLQAEMDRDGPSDEALPFLIYSRDAWGGARCWQALTQRVDMPDILAELDALELIAQMVAEGTAQAVVPLWEGLRRHAGLRFNPFDGEDRRLGVLLHQRDADSALTRVLLGALTGA</sequence>
<dbReference type="PROSITE" id="PS50931">
    <property type="entry name" value="HTH_LYSR"/>
    <property type="match status" value="1"/>
</dbReference>
<dbReference type="EMBL" id="CP010725">
    <property type="protein sequence ID" value="AUR00038.1"/>
    <property type="molecule type" value="Genomic_DNA"/>
</dbReference>
<dbReference type="Gene3D" id="3.40.190.10">
    <property type="entry name" value="Periplasmic binding protein-like II"/>
    <property type="match status" value="2"/>
</dbReference>
<dbReference type="AlphaFoldDB" id="A0A2I7KBQ7"/>
<dbReference type="PANTHER" id="PTHR30126:SF94">
    <property type="entry name" value="LYSR FAMILY TRANSCRIPTIONAL REGULATOR"/>
    <property type="match status" value="1"/>
</dbReference>
<evidence type="ECO:0000256" key="1">
    <source>
        <dbReference type="ARBA" id="ARBA00009437"/>
    </source>
</evidence>
<proteinExistence type="inferred from homology"/>
<evidence type="ECO:0000259" key="5">
    <source>
        <dbReference type="PROSITE" id="PS50931"/>
    </source>
</evidence>
<dbReference type="InterPro" id="IPR000847">
    <property type="entry name" value="LysR_HTH_N"/>
</dbReference>
<dbReference type="Pfam" id="PF03466">
    <property type="entry name" value="LysR_substrate"/>
    <property type="match status" value="1"/>
</dbReference>
<name>A0A2I7KBQ7_9RHOB</name>
<dbReference type="SUPFAM" id="SSF53850">
    <property type="entry name" value="Periplasmic binding protein-like II"/>
    <property type="match status" value="1"/>
</dbReference>
<evidence type="ECO:0000256" key="4">
    <source>
        <dbReference type="ARBA" id="ARBA00023163"/>
    </source>
</evidence>
<dbReference type="PANTHER" id="PTHR30126">
    <property type="entry name" value="HTH-TYPE TRANSCRIPTIONAL REGULATOR"/>
    <property type="match status" value="1"/>
</dbReference>
<evidence type="ECO:0000313" key="7">
    <source>
        <dbReference type="Proteomes" id="UP000236447"/>
    </source>
</evidence>
<dbReference type="Pfam" id="PF00126">
    <property type="entry name" value="HTH_1"/>
    <property type="match status" value="1"/>
</dbReference>
<reference evidence="6 7" key="2">
    <citation type="journal article" date="2017" name="Genome Biol. Evol.">
        <title>Trajectories and Drivers of Genome Evolution in Surface-Associated Marine Phaeobacter.</title>
        <authorList>
            <person name="Freese H.M."/>
            <person name="Sikorski J."/>
            <person name="Bunk B."/>
            <person name="Scheuner C."/>
            <person name="Meier-Kolthoff J.P."/>
            <person name="Sproer C."/>
            <person name="Gram L."/>
            <person name="Overmann J."/>
        </authorList>
    </citation>
    <scope>NUCLEOTIDE SEQUENCE [LARGE SCALE GENOMIC DNA]</scope>
    <source>
        <strain evidence="6 7">P88</strain>
    </source>
</reference>
<gene>
    <name evidence="6" type="ORF">PhaeoP88_02694</name>
</gene>
<comment type="similarity">
    <text evidence="1">Belongs to the LysR transcriptional regulatory family.</text>
</comment>
<dbReference type="SUPFAM" id="SSF46785">
    <property type="entry name" value="Winged helix' DNA-binding domain"/>
    <property type="match status" value="1"/>
</dbReference>
<organism evidence="6 7">
    <name type="scientific">Phaeobacter inhibens</name>
    <dbReference type="NCBI Taxonomy" id="221822"/>
    <lineage>
        <taxon>Bacteria</taxon>
        <taxon>Pseudomonadati</taxon>
        <taxon>Pseudomonadota</taxon>
        <taxon>Alphaproteobacteria</taxon>
        <taxon>Rhodobacterales</taxon>
        <taxon>Roseobacteraceae</taxon>
        <taxon>Phaeobacter</taxon>
    </lineage>
</organism>